<dbReference type="EMBL" id="CADIKI010000034">
    <property type="protein sequence ID" value="CAB3810251.1"/>
    <property type="molecule type" value="Genomic_DNA"/>
</dbReference>
<reference evidence="1 2" key="1">
    <citation type="submission" date="2020-04" db="EMBL/GenBank/DDBJ databases">
        <authorList>
            <person name="De Canck E."/>
        </authorList>
    </citation>
    <scope>NUCLEOTIDE SEQUENCE [LARGE SCALE GENOMIC DNA]</scope>
    <source>
        <strain evidence="1 2">LMG 27177</strain>
    </source>
</reference>
<evidence type="ECO:0000313" key="2">
    <source>
        <dbReference type="Proteomes" id="UP000494252"/>
    </source>
</evidence>
<organism evidence="1 2">
    <name type="scientific">Paraburkholderia fynbosensis</name>
    <dbReference type="NCBI Taxonomy" id="1200993"/>
    <lineage>
        <taxon>Bacteria</taxon>
        <taxon>Pseudomonadati</taxon>
        <taxon>Pseudomonadota</taxon>
        <taxon>Betaproteobacteria</taxon>
        <taxon>Burkholderiales</taxon>
        <taxon>Burkholderiaceae</taxon>
        <taxon>Paraburkholderia</taxon>
    </lineage>
</organism>
<dbReference type="AlphaFoldDB" id="A0A6J5H402"/>
<sequence>MPVVGEFTLSIVVMQQQCKRFAGATRRVLEHFPIAIGIAESEDRAAANRAKYADWFSATIVDEIESGLAHEHGLASTQLVLQLLFCAHHPVGRNTVGLAHPHAHEFSRTARDDPDLEPIRPQQVEQLELWPIDEFGIGSTKGRVLHTCKPGAN</sequence>
<evidence type="ECO:0000313" key="1">
    <source>
        <dbReference type="EMBL" id="CAB3810251.1"/>
    </source>
</evidence>
<protein>
    <submittedName>
        <fullName evidence="1">Uncharacterized protein</fullName>
    </submittedName>
</protein>
<proteinExistence type="predicted"/>
<name>A0A6J5H402_9BURK</name>
<accession>A0A6J5H402</accession>
<gene>
    <name evidence="1" type="ORF">LMG27177_07093</name>
</gene>
<keyword evidence="2" id="KW-1185">Reference proteome</keyword>
<dbReference type="Proteomes" id="UP000494252">
    <property type="component" value="Unassembled WGS sequence"/>
</dbReference>